<evidence type="ECO:0000256" key="4">
    <source>
        <dbReference type="ARBA" id="ARBA00023136"/>
    </source>
</evidence>
<dbReference type="Gene3D" id="1.20.1250.20">
    <property type="entry name" value="MFS general substrate transporter like domains"/>
    <property type="match status" value="1"/>
</dbReference>
<dbReference type="GO" id="GO:0005635">
    <property type="term" value="C:nuclear envelope"/>
    <property type="evidence" value="ECO:0007669"/>
    <property type="project" value="TreeGrafter"/>
</dbReference>
<feature type="transmembrane region" description="Helical" evidence="6">
    <location>
        <begin position="333"/>
        <end position="354"/>
    </location>
</feature>
<feature type="transmembrane region" description="Helical" evidence="6">
    <location>
        <begin position="95"/>
        <end position="116"/>
    </location>
</feature>
<feature type="transmembrane region" description="Helical" evidence="6">
    <location>
        <begin position="420"/>
        <end position="443"/>
    </location>
</feature>
<comment type="subcellular location">
    <subcellularLocation>
        <location evidence="1">Membrane</location>
        <topology evidence="1">Multi-pass membrane protein</topology>
    </subcellularLocation>
</comment>
<evidence type="ECO:0000259" key="7">
    <source>
        <dbReference type="PROSITE" id="PS50850"/>
    </source>
</evidence>
<feature type="domain" description="Major facilitator superfamily (MFS) profile" evidence="7">
    <location>
        <begin position="90"/>
        <end position="473"/>
    </location>
</feature>
<evidence type="ECO:0000256" key="3">
    <source>
        <dbReference type="ARBA" id="ARBA00022989"/>
    </source>
</evidence>
<feature type="transmembrane region" description="Helical" evidence="6">
    <location>
        <begin position="361"/>
        <end position="380"/>
    </location>
</feature>
<dbReference type="PANTHER" id="PTHR24002">
    <property type="entry name" value="SOLUTE CARRIER FAMILY 22 MEMBER 18"/>
    <property type="match status" value="1"/>
</dbReference>
<evidence type="ECO:0000256" key="5">
    <source>
        <dbReference type="SAM" id="MobiDB-lite"/>
    </source>
</evidence>
<keyword evidence="9" id="KW-1185">Reference proteome</keyword>
<dbReference type="InterPro" id="IPR036259">
    <property type="entry name" value="MFS_trans_sf"/>
</dbReference>
<feature type="transmembrane region" description="Helical" evidence="6">
    <location>
        <begin position="386"/>
        <end position="408"/>
    </location>
</feature>
<gene>
    <name evidence="8" type="primary">Acey_s0481.g2263</name>
    <name evidence="8" type="ORF">Y032_0481g2263</name>
</gene>
<protein>
    <recommendedName>
        <fullName evidence="7">Major facilitator superfamily (MFS) profile domain-containing protein</fullName>
    </recommendedName>
</protein>
<reference evidence="9" key="1">
    <citation type="journal article" date="2015" name="Nat. Genet.">
        <title>The genome and transcriptome of the zoonotic hookworm Ancylostoma ceylanicum identify infection-specific gene families.</title>
        <authorList>
            <person name="Schwarz E.M."/>
            <person name="Hu Y."/>
            <person name="Antoshechkin I."/>
            <person name="Miller M.M."/>
            <person name="Sternberg P.W."/>
            <person name="Aroian R.V."/>
        </authorList>
    </citation>
    <scope>NUCLEOTIDE SEQUENCE</scope>
    <source>
        <strain evidence="9">HY135</strain>
    </source>
</reference>
<dbReference type="EMBL" id="JARK01000081">
    <property type="protein sequence ID" value="EYC43781.1"/>
    <property type="molecule type" value="Genomic_DNA"/>
</dbReference>
<dbReference type="InterPro" id="IPR001958">
    <property type="entry name" value="Tet-R_TetA/multi-R_MdtG-like"/>
</dbReference>
<name>A0A016WW03_9BILA</name>
<feature type="transmembrane region" description="Helical" evidence="6">
    <location>
        <begin position="218"/>
        <end position="239"/>
    </location>
</feature>
<keyword evidence="3 6" id="KW-1133">Transmembrane helix</keyword>
<feature type="transmembrane region" description="Helical" evidence="6">
    <location>
        <begin position="245"/>
        <end position="263"/>
    </location>
</feature>
<dbReference type="Pfam" id="PF07690">
    <property type="entry name" value="MFS_1"/>
    <property type="match status" value="1"/>
</dbReference>
<dbReference type="InterPro" id="IPR011701">
    <property type="entry name" value="MFS"/>
</dbReference>
<keyword evidence="2 6" id="KW-0812">Transmembrane</keyword>
<comment type="caution">
    <text evidence="8">The sequence shown here is derived from an EMBL/GenBank/DDBJ whole genome shotgun (WGS) entry which is preliminary data.</text>
</comment>
<feature type="transmembrane region" description="Helical" evidence="6">
    <location>
        <begin position="449"/>
        <end position="469"/>
    </location>
</feature>
<organism evidence="8 9">
    <name type="scientific">Ancylostoma ceylanicum</name>
    <dbReference type="NCBI Taxonomy" id="53326"/>
    <lineage>
        <taxon>Eukaryota</taxon>
        <taxon>Metazoa</taxon>
        <taxon>Ecdysozoa</taxon>
        <taxon>Nematoda</taxon>
        <taxon>Chromadorea</taxon>
        <taxon>Rhabditida</taxon>
        <taxon>Rhabditina</taxon>
        <taxon>Rhabditomorpha</taxon>
        <taxon>Strongyloidea</taxon>
        <taxon>Ancylostomatidae</taxon>
        <taxon>Ancylostomatinae</taxon>
        <taxon>Ancylostoma</taxon>
    </lineage>
</organism>
<proteinExistence type="predicted"/>
<dbReference type="AlphaFoldDB" id="A0A016WW03"/>
<dbReference type="GO" id="GO:0022857">
    <property type="term" value="F:transmembrane transporter activity"/>
    <property type="evidence" value="ECO:0007669"/>
    <property type="project" value="InterPro"/>
</dbReference>
<dbReference type="OrthoDB" id="440553at2759"/>
<feature type="transmembrane region" description="Helical" evidence="6">
    <location>
        <begin position="128"/>
        <end position="147"/>
    </location>
</feature>
<feature type="region of interest" description="Disordered" evidence="5">
    <location>
        <begin position="39"/>
        <end position="71"/>
    </location>
</feature>
<dbReference type="SUPFAM" id="SSF103473">
    <property type="entry name" value="MFS general substrate transporter"/>
    <property type="match status" value="1"/>
</dbReference>
<keyword evidence="4 6" id="KW-0472">Membrane</keyword>
<dbReference type="PRINTS" id="PR01035">
    <property type="entry name" value="TCRTETA"/>
</dbReference>
<dbReference type="PROSITE" id="PS50850">
    <property type="entry name" value="MFS"/>
    <property type="match status" value="1"/>
</dbReference>
<dbReference type="InterPro" id="IPR020846">
    <property type="entry name" value="MFS_dom"/>
</dbReference>
<dbReference type="Proteomes" id="UP000024635">
    <property type="component" value="Unassembled WGS sequence"/>
</dbReference>
<dbReference type="PANTHER" id="PTHR24002:SF3">
    <property type="entry name" value="SOLUTE CARRIER FAMILY 22 MEMBER 18"/>
    <property type="match status" value="1"/>
</dbReference>
<evidence type="ECO:0000256" key="6">
    <source>
        <dbReference type="SAM" id="Phobius"/>
    </source>
</evidence>
<feature type="transmembrane region" description="Helical" evidence="6">
    <location>
        <begin position="303"/>
        <end position="321"/>
    </location>
</feature>
<feature type="transmembrane region" description="Helical" evidence="6">
    <location>
        <begin position="153"/>
        <end position="175"/>
    </location>
</feature>
<evidence type="ECO:0000313" key="8">
    <source>
        <dbReference type="EMBL" id="EYC43781.1"/>
    </source>
</evidence>
<evidence type="ECO:0000313" key="9">
    <source>
        <dbReference type="Proteomes" id="UP000024635"/>
    </source>
</evidence>
<dbReference type="GO" id="GO:0016020">
    <property type="term" value="C:membrane"/>
    <property type="evidence" value="ECO:0007669"/>
    <property type="project" value="UniProtKB-SubCell"/>
</dbReference>
<evidence type="ECO:0000256" key="1">
    <source>
        <dbReference type="ARBA" id="ARBA00004141"/>
    </source>
</evidence>
<accession>A0A016WW03</accession>
<evidence type="ECO:0000256" key="2">
    <source>
        <dbReference type="ARBA" id="ARBA00022692"/>
    </source>
</evidence>
<sequence length="480" mass="52296">MSGYQSPGAKCAPAPSTEGNIEIRNHKWRRVVLAGNGVENAKDMGPPTQKGASLPRPWEPQGYGSSSGGSRLQETASCNMSSISGVGLRPVSVTYLISLLYNIIFYLQIFTMPRYLRSLGLSDAENGYVQTIFALLQLCGGPLFGLISQTHGIRFSLFITYICTALSGVLLTLSYDFPTVLLSRIPCVFMVGQQGHQTLLTALTSAGQERTNAFGRMGLINGLGVIVTPICSIVVSMMFSENASIIASAVLCVLPFFVLERYLDMESHQKTRCATDSEAKLCLSDAIGIINRPGVLNILFKKCAALIPATFLFSVLQLYLIDEFQVDVKTGQLIQMLTGISLMFSSGFGVIWMRKRFTEEALLLAGMMAFTVAFSLFFFFYRLWFIVIILPFVCFGMSLVTTAADSLLTSLVSENEQALMLAVATTIHSMIRTFAPAVSGLLLERFGFAIFPLLGSLSTALGHAAILFFPVQKSPVKKNV</sequence>